<evidence type="ECO:0000313" key="2">
    <source>
        <dbReference type="EMBL" id="CAH1995947.1"/>
    </source>
</evidence>
<protein>
    <submittedName>
        <fullName evidence="2">Uncharacterized protein</fullName>
    </submittedName>
</protein>
<dbReference type="AlphaFoldDB" id="A0A9P0LLP4"/>
<dbReference type="PANTHER" id="PTHR34756:SF1">
    <property type="entry name" value="CELL DIVISION CYCLE-ASSOCIATED PROTEIN 3"/>
    <property type="match status" value="1"/>
</dbReference>
<gene>
    <name evidence="2" type="ORF">ACAOBT_LOCUS22938</name>
</gene>
<feature type="region of interest" description="Disordered" evidence="1">
    <location>
        <begin position="1"/>
        <end position="21"/>
    </location>
</feature>
<dbReference type="OrthoDB" id="6337960at2759"/>
<organism evidence="2 3">
    <name type="scientific">Acanthoscelides obtectus</name>
    <name type="common">Bean weevil</name>
    <name type="synonym">Bruchus obtectus</name>
    <dbReference type="NCBI Taxonomy" id="200917"/>
    <lineage>
        <taxon>Eukaryota</taxon>
        <taxon>Metazoa</taxon>
        <taxon>Ecdysozoa</taxon>
        <taxon>Arthropoda</taxon>
        <taxon>Hexapoda</taxon>
        <taxon>Insecta</taxon>
        <taxon>Pterygota</taxon>
        <taxon>Neoptera</taxon>
        <taxon>Endopterygota</taxon>
        <taxon>Coleoptera</taxon>
        <taxon>Polyphaga</taxon>
        <taxon>Cucujiformia</taxon>
        <taxon>Chrysomeloidea</taxon>
        <taxon>Chrysomelidae</taxon>
        <taxon>Bruchinae</taxon>
        <taxon>Bruchini</taxon>
        <taxon>Acanthoscelides</taxon>
    </lineage>
</organism>
<dbReference type="EMBL" id="CAKOFQ010007244">
    <property type="protein sequence ID" value="CAH1995947.1"/>
    <property type="molecule type" value="Genomic_DNA"/>
</dbReference>
<sequence length="478" mass="53408">MGITNSKVGKQLDKEVPHEASIPSTPIITPLAIRKNDWDPRSPSANIARTPLEILSAAADKLEELYEDNATPLKSTAYILADDPRSPTTEFKRTPIIVNDKEDLLKKVHTKNLEKRLQGDVDSVNPTINHITKRNIVPPKLLESSPIRPKPDSCKRKSFVGLLETNIDYTETDIDVAFQEKCKVALDTPKKIAIVETKDIDPRSPTTDFLRTPIQNVRKIGEIQLDAGDNQSDVEMMRNILDEIVDKVVNECVIAPDEVEPDVEQQLSTNVDVLVGDSPKILAKEAIEPKPAETEFEQSIPMLDDPNETLILGGPLNVTPEIDQRELKSAPVTPPAAKNIMEETSSVKQTKSAPISPCVNIQEDLMEFDKKLTDLIYEDADVSVYRRVATLKEYNIRSPLQNLNGDAGKKKLVPKLKVSDRPRKSYSNDGAVSKIPVFKEKGKKHVQCENTPPRNIEKKKVKPKPQACLWDKDTTLYL</sequence>
<evidence type="ECO:0000256" key="1">
    <source>
        <dbReference type="SAM" id="MobiDB-lite"/>
    </source>
</evidence>
<comment type="caution">
    <text evidence="2">The sequence shown here is derived from an EMBL/GenBank/DDBJ whole genome shotgun (WGS) entry which is preliminary data.</text>
</comment>
<reference evidence="2" key="1">
    <citation type="submission" date="2022-03" db="EMBL/GenBank/DDBJ databases">
        <authorList>
            <person name="Sayadi A."/>
        </authorList>
    </citation>
    <scope>NUCLEOTIDE SEQUENCE</scope>
</reference>
<dbReference type="PANTHER" id="PTHR34756">
    <property type="entry name" value="CELL DIVISION CYCLE-ASSOCIATED PROTEIN 3"/>
    <property type="match status" value="1"/>
</dbReference>
<dbReference type="Proteomes" id="UP001152888">
    <property type="component" value="Unassembled WGS sequence"/>
</dbReference>
<feature type="region of interest" description="Disordered" evidence="1">
    <location>
        <begin position="443"/>
        <end position="463"/>
    </location>
</feature>
<name>A0A9P0LLP4_ACAOB</name>
<evidence type="ECO:0000313" key="3">
    <source>
        <dbReference type="Proteomes" id="UP001152888"/>
    </source>
</evidence>
<accession>A0A9P0LLP4</accession>
<proteinExistence type="predicted"/>
<dbReference type="InterPro" id="IPR038832">
    <property type="entry name" value="CDCA3"/>
</dbReference>
<keyword evidence="3" id="KW-1185">Reference proteome</keyword>